<accession>A0AAV0WN11</accession>
<evidence type="ECO:0000313" key="1">
    <source>
        <dbReference type="EMBL" id="CAI6356876.1"/>
    </source>
</evidence>
<dbReference type="AlphaFoldDB" id="A0AAV0WN11"/>
<sequence>MSYIGLFLIGFLWSLPGFSITTAVAIFNNVRKCWNLRQPLKILVSPRMVLSKTVLEIPSGLGDLLRGSRLMMHFTDWLYWQLINWCMELAWTLTFLAVELWG</sequence>
<reference evidence="1 2" key="1">
    <citation type="submission" date="2023-01" db="EMBL/GenBank/DDBJ databases">
        <authorList>
            <person name="Whitehead M."/>
        </authorList>
    </citation>
    <scope>NUCLEOTIDE SEQUENCE [LARGE SCALE GENOMIC DNA]</scope>
</reference>
<protein>
    <submittedName>
        <fullName evidence="1">Uncharacterized protein</fullName>
    </submittedName>
</protein>
<keyword evidence="2" id="KW-1185">Reference proteome</keyword>
<evidence type="ECO:0000313" key="2">
    <source>
        <dbReference type="Proteomes" id="UP001160148"/>
    </source>
</evidence>
<comment type="caution">
    <text evidence="1">The sequence shown here is derived from an EMBL/GenBank/DDBJ whole genome shotgun (WGS) entry which is preliminary data.</text>
</comment>
<gene>
    <name evidence="1" type="ORF">MEUPH1_LOCUS12563</name>
</gene>
<organism evidence="1 2">
    <name type="scientific">Macrosiphum euphorbiae</name>
    <name type="common">potato aphid</name>
    <dbReference type="NCBI Taxonomy" id="13131"/>
    <lineage>
        <taxon>Eukaryota</taxon>
        <taxon>Metazoa</taxon>
        <taxon>Ecdysozoa</taxon>
        <taxon>Arthropoda</taxon>
        <taxon>Hexapoda</taxon>
        <taxon>Insecta</taxon>
        <taxon>Pterygota</taxon>
        <taxon>Neoptera</taxon>
        <taxon>Paraneoptera</taxon>
        <taxon>Hemiptera</taxon>
        <taxon>Sternorrhyncha</taxon>
        <taxon>Aphidomorpha</taxon>
        <taxon>Aphidoidea</taxon>
        <taxon>Aphididae</taxon>
        <taxon>Macrosiphini</taxon>
        <taxon>Macrosiphum</taxon>
    </lineage>
</organism>
<name>A0AAV0WN11_9HEMI</name>
<dbReference type="EMBL" id="CARXXK010000002">
    <property type="protein sequence ID" value="CAI6356876.1"/>
    <property type="molecule type" value="Genomic_DNA"/>
</dbReference>
<dbReference type="Proteomes" id="UP001160148">
    <property type="component" value="Unassembled WGS sequence"/>
</dbReference>
<proteinExistence type="predicted"/>